<evidence type="ECO:0000256" key="7">
    <source>
        <dbReference type="ARBA" id="ARBA00023027"/>
    </source>
</evidence>
<evidence type="ECO:0000256" key="4">
    <source>
        <dbReference type="ARBA" id="ARBA00022793"/>
    </source>
</evidence>
<keyword evidence="3" id="KW-0812">Transmembrane</keyword>
<keyword evidence="6" id="KW-1133">Transmembrane helix</keyword>
<evidence type="ECO:0000313" key="14">
    <source>
        <dbReference type="EMBL" id="MBB4351535.1"/>
    </source>
</evidence>
<dbReference type="InterPro" id="IPR001509">
    <property type="entry name" value="Epimerase_deHydtase"/>
</dbReference>
<keyword evidence="7" id="KW-0520">NAD</keyword>
<dbReference type="EC" id="4.1.1.35" evidence="16"/>
<evidence type="ECO:0000313" key="19">
    <source>
        <dbReference type="Proteomes" id="UP000576087"/>
    </source>
</evidence>
<keyword evidence="8" id="KW-0333">Golgi apparatus</keyword>
<evidence type="ECO:0000256" key="10">
    <source>
        <dbReference type="ARBA" id="ARBA00023180"/>
    </source>
</evidence>
<evidence type="ECO:0000313" key="15">
    <source>
        <dbReference type="EMBL" id="MBB4414728.1"/>
    </source>
</evidence>
<evidence type="ECO:0000256" key="12">
    <source>
        <dbReference type="ARBA" id="ARBA00037859"/>
    </source>
</evidence>
<organism evidence="16 19">
    <name type="scientific">Aliirhizobium cellulosilyticum</name>
    <dbReference type="NCBI Taxonomy" id="393664"/>
    <lineage>
        <taxon>Bacteria</taxon>
        <taxon>Pseudomonadati</taxon>
        <taxon>Pseudomonadota</taxon>
        <taxon>Alphaproteobacteria</taxon>
        <taxon>Hyphomicrobiales</taxon>
        <taxon>Rhizobiaceae</taxon>
        <taxon>Aliirhizobium</taxon>
    </lineage>
</organism>
<dbReference type="Proteomes" id="UP000576087">
    <property type="component" value="Unassembled WGS sequence"/>
</dbReference>
<comment type="subcellular location">
    <subcellularLocation>
        <location evidence="2">Golgi apparatus membrane</location>
        <topology evidence="2">Single-pass type II membrane protein</topology>
    </subcellularLocation>
    <subcellularLocation>
        <location evidence="12">Golgi apparatus</location>
        <location evidence="12">Golgi stack membrane</location>
    </subcellularLocation>
</comment>
<feature type="domain" description="NAD-dependent epimerase/dehydratase" evidence="13">
    <location>
        <begin position="23"/>
        <end position="247"/>
    </location>
</feature>
<dbReference type="UniPathway" id="UPA00796">
    <property type="reaction ID" value="UER00771"/>
</dbReference>
<comment type="caution">
    <text evidence="16">The sequence shown here is derived from an EMBL/GenBank/DDBJ whole genome shotgun (WGS) entry which is preliminary data.</text>
</comment>
<keyword evidence="18" id="KW-1185">Reference proteome</keyword>
<evidence type="ECO:0000313" key="17">
    <source>
        <dbReference type="Proteomes" id="UP000520770"/>
    </source>
</evidence>
<keyword evidence="9" id="KW-0472">Membrane</keyword>
<dbReference type="PANTHER" id="PTHR43078">
    <property type="entry name" value="UDP-GLUCURONIC ACID DECARBOXYLASE-RELATED"/>
    <property type="match status" value="1"/>
</dbReference>
<gene>
    <name evidence="15" type="ORF">GGE31_005274</name>
    <name evidence="14" type="ORF">GGE33_005317</name>
    <name evidence="16" type="ORF">GGE35_005198</name>
</gene>
<evidence type="ECO:0000313" key="18">
    <source>
        <dbReference type="Proteomes" id="UP000524535"/>
    </source>
</evidence>
<proteinExistence type="predicted"/>
<dbReference type="GO" id="GO:0042732">
    <property type="term" value="P:D-xylose metabolic process"/>
    <property type="evidence" value="ECO:0007669"/>
    <property type="project" value="InterPro"/>
</dbReference>
<dbReference type="EMBL" id="JACIGY010000013">
    <property type="protein sequence ID" value="MBB4414728.1"/>
    <property type="molecule type" value="Genomic_DNA"/>
</dbReference>
<reference evidence="17 18" key="1">
    <citation type="submission" date="2020-08" db="EMBL/GenBank/DDBJ databases">
        <title>Genomic Encyclopedia of Type Strains, Phase IV (KMG-V): Genome sequencing to study the core and pangenomes of soil and plant-associated prokaryotes.</title>
        <authorList>
            <person name="Whitman W."/>
        </authorList>
    </citation>
    <scope>NUCLEOTIDE SEQUENCE [LARGE SCALE GENOMIC DNA]</scope>
    <source>
        <strain evidence="15 18">SEMIA 444</strain>
        <strain evidence="14 17">SEMIA 448</strain>
        <strain evidence="16 19">SEMIA 452</strain>
    </source>
</reference>
<dbReference type="InterPro" id="IPR036291">
    <property type="entry name" value="NAD(P)-bd_dom_sf"/>
</dbReference>
<keyword evidence="5" id="KW-0735">Signal-anchor</keyword>
<keyword evidence="4" id="KW-0210">Decarboxylase</keyword>
<evidence type="ECO:0000256" key="11">
    <source>
        <dbReference type="ARBA" id="ARBA00023239"/>
    </source>
</evidence>
<evidence type="ECO:0000256" key="2">
    <source>
        <dbReference type="ARBA" id="ARBA00004323"/>
    </source>
</evidence>
<dbReference type="RefSeq" id="WP_183829943.1">
    <property type="nucleotide sequence ID" value="NZ_JACIGW010000012.1"/>
</dbReference>
<comment type="cofactor">
    <cofactor evidence="1">
        <name>NAD(+)</name>
        <dbReference type="ChEBI" id="CHEBI:57540"/>
    </cofactor>
</comment>
<evidence type="ECO:0000256" key="8">
    <source>
        <dbReference type="ARBA" id="ARBA00023034"/>
    </source>
</evidence>
<dbReference type="EMBL" id="JACIGW010000012">
    <property type="protein sequence ID" value="MBB4351535.1"/>
    <property type="molecule type" value="Genomic_DNA"/>
</dbReference>
<name>A0A7W6V580_9HYPH</name>
<evidence type="ECO:0000256" key="1">
    <source>
        <dbReference type="ARBA" id="ARBA00001911"/>
    </source>
</evidence>
<dbReference type="SUPFAM" id="SSF51735">
    <property type="entry name" value="NAD(P)-binding Rossmann-fold domains"/>
    <property type="match status" value="1"/>
</dbReference>
<dbReference type="GO" id="GO:0005737">
    <property type="term" value="C:cytoplasm"/>
    <property type="evidence" value="ECO:0007669"/>
    <property type="project" value="TreeGrafter"/>
</dbReference>
<dbReference type="Gene3D" id="3.40.50.720">
    <property type="entry name" value="NAD(P)-binding Rossmann-like Domain"/>
    <property type="match status" value="1"/>
</dbReference>
<accession>A0A7W6V580</accession>
<evidence type="ECO:0000256" key="9">
    <source>
        <dbReference type="ARBA" id="ARBA00023136"/>
    </source>
</evidence>
<dbReference type="CDD" id="cd05230">
    <property type="entry name" value="UGD_SDR_e"/>
    <property type="match status" value="1"/>
</dbReference>
<dbReference type="Pfam" id="PF01370">
    <property type="entry name" value="Epimerase"/>
    <property type="match status" value="1"/>
</dbReference>
<dbReference type="Proteomes" id="UP000524535">
    <property type="component" value="Unassembled WGS sequence"/>
</dbReference>
<dbReference type="FunFam" id="3.40.50.720:FF:000065">
    <property type="entry name" value="UDP-glucuronic acid decarboxylase 1"/>
    <property type="match status" value="1"/>
</dbReference>
<dbReference type="PANTHER" id="PTHR43078:SF6">
    <property type="entry name" value="UDP-GLUCURONIC ACID DECARBOXYLASE 1"/>
    <property type="match status" value="1"/>
</dbReference>
<evidence type="ECO:0000256" key="3">
    <source>
        <dbReference type="ARBA" id="ARBA00022692"/>
    </source>
</evidence>
<protein>
    <submittedName>
        <fullName evidence="16">UDP-glucuronate decarboxylase</fullName>
        <ecNumber evidence="16">4.1.1.35</ecNumber>
    </submittedName>
</protein>
<evidence type="ECO:0000259" key="13">
    <source>
        <dbReference type="Pfam" id="PF01370"/>
    </source>
</evidence>
<sequence length="341" mass="37600">MRKIGITAPGLADIATRPLPRYVLVTGGAGFLGSHLCERLLQDGHRVICSDNFSTGRRSNVSHLMSNPDFSVVEQDVRDAYDADVSLIFNFASPASPPDYQRDPVGTLLTGVLGALHGLELARLHGATIVQSSTSEVYGDPLQHPQQETYCGNVNQIGPRGCYDEGKRCAETLLFDYHRKYRTDVKVGRIFNTYGPRMRLDDGRVVSNFIVQALTNQDITIYGDGMQTRSLCYVDDLIEAFIRFSNAGPDVIGPINLGNPVEIPVIELAELVLELTNSRSRIIHMPAVIDDPKQRRPDIGLAREKLGWEPRVPLREGLSRTIGYFDGVLRSATPAQPVEVA</sequence>
<dbReference type="AlphaFoldDB" id="A0A7W6V580"/>
<dbReference type="GO" id="GO:0070403">
    <property type="term" value="F:NAD+ binding"/>
    <property type="evidence" value="ECO:0007669"/>
    <property type="project" value="InterPro"/>
</dbReference>
<dbReference type="EMBL" id="JACIHM010000013">
    <property type="protein sequence ID" value="MBB4449344.1"/>
    <property type="molecule type" value="Genomic_DNA"/>
</dbReference>
<dbReference type="GO" id="GO:0048040">
    <property type="term" value="F:UDP-glucuronate decarboxylase activity"/>
    <property type="evidence" value="ECO:0007669"/>
    <property type="project" value="UniProtKB-EC"/>
</dbReference>
<dbReference type="Proteomes" id="UP000520770">
    <property type="component" value="Unassembled WGS sequence"/>
</dbReference>
<dbReference type="InterPro" id="IPR044516">
    <property type="entry name" value="UXS-like"/>
</dbReference>
<dbReference type="GO" id="GO:0033320">
    <property type="term" value="P:UDP-D-xylose biosynthetic process"/>
    <property type="evidence" value="ECO:0007669"/>
    <property type="project" value="UniProtKB-UniPathway"/>
</dbReference>
<evidence type="ECO:0000256" key="6">
    <source>
        <dbReference type="ARBA" id="ARBA00022989"/>
    </source>
</evidence>
<keyword evidence="10" id="KW-0325">Glycoprotein</keyword>
<evidence type="ECO:0000313" key="16">
    <source>
        <dbReference type="EMBL" id="MBB4449344.1"/>
    </source>
</evidence>
<evidence type="ECO:0000256" key="5">
    <source>
        <dbReference type="ARBA" id="ARBA00022968"/>
    </source>
</evidence>
<keyword evidence="11 16" id="KW-0456">Lyase</keyword>